<dbReference type="SUPFAM" id="SSF53706">
    <property type="entry name" value="Formate dehydrogenase/DMSO reductase, domains 1-3"/>
    <property type="match status" value="1"/>
</dbReference>
<accession>A0A388SF69</accession>
<sequence>MESPKEHPGYPAAKESAAIFPENPLPESDLSLTGSFNLGKSQLNEGESITAFRWGVVRPVVKGGRIVGCKPFEHDYQPSVNLQGIAEMPYSTARIRYPMVRESYLKNGPASRATRGDENEKWVRVSWDKALELAAKAIRDTYDNYGPSAVYGSSYGWMSTGKLNAAITCQHRLLNLMGGFVGRRNSYSSAAVNTIFPYVVGTGDPRSTSWDVVIKHSERVVFWGCDPVVTNDIDWYTTLHNYAGYLRALKKKGTKTISVNPVETDTAEYMGSEWIHPNPGTDPAVMAAMIYELDATGKIDKAFLDKYTYGWAELRRYIVGEEDGVKKTPEWAEKISGVPASKIRSFAHEVQEHRTMFMIGWGIQRIDFGEQSHWMLAALCSVLGQIGLPGGGLGTNYHYSSGGSPLSEAPFMAQIPSSVKPVRPVTKPWKGSKVLPVAAVSDALLHPGKTVDYDGKKVTFPDFHLVMWAGGNPFAHHPDTNQLARAFKKPDTVIVTDIVWTATARHADIVLPACTAFEHNDITNIGTYSNDGFIAMKQAIEPQWEAKPDYDIFSALADKLGIKQAYTEGRSQMDWIRKFYNDARQMGATLGQKMPDFDTFWKKGYLLFPVSEENRNYVSFADFRADPKAHPLSTESGKIQLFSPKIAGYHYNDCLGHPTYFQPTEGVAAATKEFPLALMACKSRYRMHSQLDCTATRLRGTIEDREPVWINPKDAKARGIQNGDICLVKSRRGQILAGAVLTDRIIPGVIVVHHGGWFNPRQTAHGVVDVRGNSNTLVLDKPTSQLARGNLASTANVEVSLWKGAVPEVTVYDQPPRTIV</sequence>
<evidence type="ECO:0000313" key="10">
    <source>
        <dbReference type="EMBL" id="GBO92666.1"/>
    </source>
</evidence>
<evidence type="ECO:0000256" key="1">
    <source>
        <dbReference type="ARBA" id="ARBA00001942"/>
    </source>
</evidence>
<dbReference type="PANTHER" id="PTHR43742">
    <property type="entry name" value="TRIMETHYLAMINE-N-OXIDE REDUCTASE"/>
    <property type="match status" value="1"/>
</dbReference>
<dbReference type="SUPFAM" id="SSF50692">
    <property type="entry name" value="ADC-like"/>
    <property type="match status" value="1"/>
</dbReference>
<dbReference type="InterPro" id="IPR006655">
    <property type="entry name" value="Mopterin_OxRdtase_prok_CS"/>
</dbReference>
<protein>
    <submittedName>
        <fullName evidence="11">Trimethylamine N-oxide reductase I catalytic subunit</fullName>
    </submittedName>
</protein>
<dbReference type="GO" id="GO:0009055">
    <property type="term" value="F:electron transfer activity"/>
    <property type="evidence" value="ECO:0007669"/>
    <property type="project" value="TreeGrafter"/>
</dbReference>
<evidence type="ECO:0000256" key="4">
    <source>
        <dbReference type="ARBA" id="ARBA00022723"/>
    </source>
</evidence>
<dbReference type="GO" id="GO:0016491">
    <property type="term" value="F:oxidoreductase activity"/>
    <property type="evidence" value="ECO:0007669"/>
    <property type="project" value="UniProtKB-KW"/>
</dbReference>
<dbReference type="GO" id="GO:0030151">
    <property type="term" value="F:molybdenum ion binding"/>
    <property type="evidence" value="ECO:0007669"/>
    <property type="project" value="TreeGrafter"/>
</dbReference>
<feature type="domain" description="Molybdopterin dinucleotide-binding" evidence="8">
    <location>
        <begin position="676"/>
        <end position="790"/>
    </location>
</feature>
<organism evidence="11 12">
    <name type="scientific">Mesosutterella multiformis</name>
    <dbReference type="NCBI Taxonomy" id="2259133"/>
    <lineage>
        <taxon>Bacteria</taxon>
        <taxon>Pseudomonadati</taxon>
        <taxon>Pseudomonadota</taxon>
        <taxon>Betaproteobacteria</taxon>
        <taxon>Burkholderiales</taxon>
        <taxon>Sutterellaceae</taxon>
        <taxon>Mesosutterella</taxon>
    </lineage>
</organism>
<dbReference type="PANTHER" id="PTHR43742:SF10">
    <property type="entry name" value="TRIMETHYLAMINE-N-OXIDE REDUCTASE 2"/>
    <property type="match status" value="1"/>
</dbReference>
<dbReference type="Pfam" id="PF00384">
    <property type="entry name" value="Molybdopterin"/>
    <property type="match status" value="1"/>
</dbReference>
<dbReference type="InterPro" id="IPR009010">
    <property type="entry name" value="Asp_de-COase-like_dom_sf"/>
</dbReference>
<dbReference type="PROSITE" id="PS00490">
    <property type="entry name" value="MOLYBDOPTERIN_PROK_2"/>
    <property type="match status" value="1"/>
</dbReference>
<dbReference type="GO" id="GO:0030288">
    <property type="term" value="C:outer membrane-bounded periplasmic space"/>
    <property type="evidence" value="ECO:0007669"/>
    <property type="project" value="TreeGrafter"/>
</dbReference>
<reference evidence="11 12" key="1">
    <citation type="journal article" date="2018" name="Int. J. Syst. Evol. Microbiol.">
        <title>Mesosutterella multiformis gen. nov., sp. nov., a member of the family Sutterellaceae and Sutterella megalosphaeroides sp. nov., isolated from human faeces.</title>
        <authorList>
            <person name="Sakamoto M."/>
            <person name="Ikeyama N."/>
            <person name="Kunihiro T."/>
            <person name="Iino T."/>
            <person name="Yuki M."/>
            <person name="Ohkuma M."/>
        </authorList>
    </citation>
    <scope>NUCLEOTIDE SEQUENCE [LARGE SCALE GENOMIC DNA]</scope>
    <source>
        <strain evidence="11 12">4NBBH2</strain>
    </source>
</reference>
<keyword evidence="3" id="KW-0500">Molybdenum</keyword>
<dbReference type="Gene3D" id="2.40.40.20">
    <property type="match status" value="1"/>
</dbReference>
<dbReference type="InterPro" id="IPR006656">
    <property type="entry name" value="Mopterin_OxRdtase"/>
</dbReference>
<dbReference type="InterPro" id="IPR041460">
    <property type="entry name" value="Molybdopterin_N"/>
</dbReference>
<keyword evidence="4" id="KW-0479">Metal-binding</keyword>
<dbReference type="Pfam" id="PF18364">
    <property type="entry name" value="Molybdopterin_N"/>
    <property type="match status" value="1"/>
</dbReference>
<evidence type="ECO:0000259" key="7">
    <source>
        <dbReference type="Pfam" id="PF00384"/>
    </source>
</evidence>
<proteinExistence type="inferred from homology"/>
<dbReference type="Proteomes" id="UP000266091">
    <property type="component" value="Unassembled WGS sequence"/>
</dbReference>
<keyword evidence="6" id="KW-0560">Oxidoreductase</keyword>
<reference evidence="11" key="2">
    <citation type="journal article" date="2019" name="Microbiol. Resour. Announc.">
        <title>Draft Genome Sequence of Mesosutterella multiformis JCM 32464T, a Member of the Family Sutterellaceae, Isolated from Human Feces.</title>
        <authorList>
            <person name="Ikeyama N."/>
            <person name="Ohkuma M."/>
            <person name="Sakamoto M."/>
        </authorList>
    </citation>
    <scope>NUCLEOTIDE SEQUENCE</scope>
    <source>
        <strain evidence="11">4NBBH2</strain>
    </source>
</reference>
<dbReference type="InterPro" id="IPR050612">
    <property type="entry name" value="Prok_Mopterin_Oxidored"/>
</dbReference>
<keyword evidence="12" id="KW-1185">Reference proteome</keyword>
<dbReference type="Gene3D" id="3.40.228.10">
    <property type="entry name" value="Dimethylsulfoxide Reductase, domain 2"/>
    <property type="match status" value="1"/>
</dbReference>
<dbReference type="EMBL" id="BGZJ01000001">
    <property type="protein sequence ID" value="GBO94323.1"/>
    <property type="molecule type" value="Genomic_DNA"/>
</dbReference>
<evidence type="ECO:0000313" key="12">
    <source>
        <dbReference type="Proteomes" id="UP000266091"/>
    </source>
</evidence>
<keyword evidence="5" id="KW-0574">Periplasm</keyword>
<dbReference type="Gene3D" id="3.40.50.740">
    <property type="match status" value="1"/>
</dbReference>
<dbReference type="InterPro" id="IPR006657">
    <property type="entry name" value="MoPterin_dinucl-bd_dom"/>
</dbReference>
<dbReference type="Gene3D" id="3.90.55.10">
    <property type="entry name" value="Dimethylsulfoxide Reductase, domain 3"/>
    <property type="match status" value="1"/>
</dbReference>
<feature type="domain" description="Molybdopterin oxidoreductase N-terminal" evidence="9">
    <location>
        <begin position="53"/>
        <end position="88"/>
    </location>
</feature>
<evidence type="ECO:0000256" key="5">
    <source>
        <dbReference type="ARBA" id="ARBA00022764"/>
    </source>
</evidence>
<evidence type="ECO:0000259" key="9">
    <source>
        <dbReference type="Pfam" id="PF18364"/>
    </source>
</evidence>
<dbReference type="AlphaFoldDB" id="A0A388SF69"/>
<comment type="similarity">
    <text evidence="2">Belongs to the prokaryotic molybdopterin-containing oxidoreductase family.</text>
</comment>
<evidence type="ECO:0000313" key="11">
    <source>
        <dbReference type="EMBL" id="GBO94323.1"/>
    </source>
</evidence>
<dbReference type="EMBL" id="BGZJ01000001">
    <property type="protein sequence ID" value="GBO92666.1"/>
    <property type="molecule type" value="Genomic_DNA"/>
</dbReference>
<name>A0A388SF69_9BURK</name>
<evidence type="ECO:0000259" key="8">
    <source>
        <dbReference type="Pfam" id="PF01568"/>
    </source>
</evidence>
<evidence type="ECO:0000256" key="2">
    <source>
        <dbReference type="ARBA" id="ARBA00010312"/>
    </source>
</evidence>
<comment type="caution">
    <text evidence="11">The sequence shown here is derived from an EMBL/GenBank/DDBJ whole genome shotgun (WGS) entry which is preliminary data.</text>
</comment>
<dbReference type="Pfam" id="PF01568">
    <property type="entry name" value="Molydop_binding"/>
    <property type="match status" value="1"/>
</dbReference>
<feature type="domain" description="Molybdopterin oxidoreductase" evidence="7">
    <location>
        <begin position="94"/>
        <end position="558"/>
    </location>
</feature>
<comment type="cofactor">
    <cofactor evidence="1">
        <name>Mo-bis(molybdopterin guanine dinucleotide)</name>
        <dbReference type="ChEBI" id="CHEBI:60539"/>
    </cofactor>
</comment>
<dbReference type="GO" id="GO:0043546">
    <property type="term" value="F:molybdopterin cofactor binding"/>
    <property type="evidence" value="ECO:0007669"/>
    <property type="project" value="InterPro"/>
</dbReference>
<dbReference type="GO" id="GO:0009061">
    <property type="term" value="P:anaerobic respiration"/>
    <property type="evidence" value="ECO:0007669"/>
    <property type="project" value="TreeGrafter"/>
</dbReference>
<gene>
    <name evidence="10" type="ORF">MESMUL_00200</name>
    <name evidence="11" type="ORF">MESMUL_16770</name>
</gene>
<evidence type="ECO:0000256" key="6">
    <source>
        <dbReference type="ARBA" id="ARBA00023002"/>
    </source>
</evidence>
<evidence type="ECO:0000256" key="3">
    <source>
        <dbReference type="ARBA" id="ARBA00022505"/>
    </source>
</evidence>